<proteinExistence type="predicted"/>
<evidence type="ECO:0000313" key="2">
    <source>
        <dbReference type="EMBL" id="KAK2087860.1"/>
    </source>
</evidence>
<dbReference type="EMBL" id="JASSZA010000019">
    <property type="protein sequence ID" value="KAK2087860.1"/>
    <property type="molecule type" value="Genomic_DNA"/>
</dbReference>
<protein>
    <submittedName>
        <fullName evidence="2">Uncharacterized protein</fullName>
    </submittedName>
</protein>
<gene>
    <name evidence="2" type="ORF">P7K49_033767</name>
</gene>
<evidence type="ECO:0000256" key="1">
    <source>
        <dbReference type="SAM" id="MobiDB-lite"/>
    </source>
</evidence>
<organism evidence="2 3">
    <name type="scientific">Saguinus oedipus</name>
    <name type="common">Cotton-top tamarin</name>
    <name type="synonym">Oedipomidas oedipus</name>
    <dbReference type="NCBI Taxonomy" id="9490"/>
    <lineage>
        <taxon>Eukaryota</taxon>
        <taxon>Metazoa</taxon>
        <taxon>Chordata</taxon>
        <taxon>Craniata</taxon>
        <taxon>Vertebrata</taxon>
        <taxon>Euteleostomi</taxon>
        <taxon>Mammalia</taxon>
        <taxon>Eutheria</taxon>
        <taxon>Euarchontoglires</taxon>
        <taxon>Primates</taxon>
        <taxon>Haplorrhini</taxon>
        <taxon>Platyrrhini</taxon>
        <taxon>Cebidae</taxon>
        <taxon>Callitrichinae</taxon>
        <taxon>Saguinus</taxon>
    </lineage>
</organism>
<dbReference type="Proteomes" id="UP001266305">
    <property type="component" value="Unassembled WGS sequence"/>
</dbReference>
<accession>A0ABQ9TSV4</accession>
<name>A0ABQ9TSV4_SAGOE</name>
<keyword evidence="3" id="KW-1185">Reference proteome</keyword>
<sequence>MQWAWGFIQSVAPRGNRPIRRAVGKEGVGPALGGTFVSRSGSSVYPEGRAGCETGWTGLPTSPLEQLRPRPLSPQDGGWSRSQDPASVPAPRPLCICSPE</sequence>
<feature type="region of interest" description="Disordered" evidence="1">
    <location>
        <begin position="54"/>
        <end position="100"/>
    </location>
</feature>
<reference evidence="2 3" key="1">
    <citation type="submission" date="2023-05" db="EMBL/GenBank/DDBJ databases">
        <title>B98-5 Cell Line De Novo Hybrid Assembly: An Optical Mapping Approach.</title>
        <authorList>
            <person name="Kananen K."/>
            <person name="Auerbach J.A."/>
            <person name="Kautto E."/>
            <person name="Blachly J.S."/>
        </authorList>
    </citation>
    <scope>NUCLEOTIDE SEQUENCE [LARGE SCALE GENOMIC DNA]</scope>
    <source>
        <strain evidence="2">B95-8</strain>
        <tissue evidence="2">Cell line</tissue>
    </source>
</reference>
<comment type="caution">
    <text evidence="2">The sequence shown here is derived from an EMBL/GenBank/DDBJ whole genome shotgun (WGS) entry which is preliminary data.</text>
</comment>
<evidence type="ECO:0000313" key="3">
    <source>
        <dbReference type="Proteomes" id="UP001266305"/>
    </source>
</evidence>